<sequence length="181" mass="19920">MTESASLHDLKAHATTAVAAGGAVYAANQLVKSFEEDDKSMTQHLKAGVGAAVAIGALEMLNKEDGSLLTYRKLLHKTYETSCPNWSHSRERHENSFPEQEESKRHLMRRERVSHSSSWSSSVLSNESGHNCHLVEELVGAYSLGKQLLGDKKHKIVYLVADAMGAAALLKEINEHDLKRG</sequence>
<reference evidence="2" key="1">
    <citation type="submission" date="2018-08" db="EMBL/GenBank/DDBJ databases">
        <title>Draft genome sequence of azole-resistant Aspergillus thermomutatus (Neosartorya pseudofischeri) strain HMR AF 39, isolated from a human nasal aspirate.</title>
        <authorList>
            <person name="Parent-Michaud M."/>
            <person name="Dufresne P.J."/>
            <person name="Fournier E."/>
            <person name="Martineau C."/>
            <person name="Moreira S."/>
            <person name="Perkins V."/>
            <person name="De Repentigny L."/>
            <person name="Dufresne S.F."/>
        </authorList>
    </citation>
    <scope>NUCLEOTIDE SEQUENCE [LARGE SCALE GENOMIC DNA]</scope>
    <source>
        <strain evidence="2">HMR AF 39</strain>
    </source>
</reference>
<proteinExistence type="predicted"/>
<evidence type="ECO:0000256" key="1">
    <source>
        <dbReference type="SAM" id="MobiDB-lite"/>
    </source>
</evidence>
<gene>
    <name evidence="2" type="ORF">CDV56_108647</name>
</gene>
<feature type="compositionally biased region" description="Basic and acidic residues" evidence="1">
    <location>
        <begin position="88"/>
        <end position="107"/>
    </location>
</feature>
<dbReference type="OrthoDB" id="4155163at2759"/>
<comment type="caution">
    <text evidence="2">The sequence shown here is derived from an EMBL/GenBank/DDBJ whole genome shotgun (WGS) entry which is preliminary data.</text>
</comment>
<dbReference type="EMBL" id="NKHU02000050">
    <property type="protein sequence ID" value="RHZ60719.1"/>
    <property type="molecule type" value="Genomic_DNA"/>
</dbReference>
<evidence type="ECO:0000313" key="3">
    <source>
        <dbReference type="Proteomes" id="UP000215305"/>
    </source>
</evidence>
<dbReference type="Proteomes" id="UP000215305">
    <property type="component" value="Unassembled WGS sequence"/>
</dbReference>
<dbReference type="RefSeq" id="XP_026616184.1">
    <property type="nucleotide sequence ID" value="XM_026762266.1"/>
</dbReference>
<name>A0A397HD41_ASPTH</name>
<protein>
    <submittedName>
        <fullName evidence="2">Uncharacterized protein</fullName>
    </submittedName>
</protein>
<accession>A0A397HD41</accession>
<organism evidence="2 3">
    <name type="scientific">Aspergillus thermomutatus</name>
    <name type="common">Neosartorya pseudofischeri</name>
    <dbReference type="NCBI Taxonomy" id="41047"/>
    <lineage>
        <taxon>Eukaryota</taxon>
        <taxon>Fungi</taxon>
        <taxon>Dikarya</taxon>
        <taxon>Ascomycota</taxon>
        <taxon>Pezizomycotina</taxon>
        <taxon>Eurotiomycetes</taxon>
        <taxon>Eurotiomycetidae</taxon>
        <taxon>Eurotiales</taxon>
        <taxon>Aspergillaceae</taxon>
        <taxon>Aspergillus</taxon>
        <taxon>Aspergillus subgen. Fumigati</taxon>
    </lineage>
</organism>
<dbReference type="AlphaFoldDB" id="A0A397HD41"/>
<evidence type="ECO:0000313" key="2">
    <source>
        <dbReference type="EMBL" id="RHZ60719.1"/>
    </source>
</evidence>
<dbReference type="VEuPathDB" id="FungiDB:CDV56_108647"/>
<keyword evidence="3" id="KW-1185">Reference proteome</keyword>
<dbReference type="GeneID" id="38130621"/>
<feature type="region of interest" description="Disordered" evidence="1">
    <location>
        <begin position="84"/>
        <end position="107"/>
    </location>
</feature>